<dbReference type="InterPro" id="IPR027843">
    <property type="entry name" value="DUF4440"/>
</dbReference>
<feature type="signal peptide" evidence="1">
    <location>
        <begin position="1"/>
        <end position="27"/>
    </location>
</feature>
<dbReference type="Gene3D" id="3.10.450.50">
    <property type="match status" value="1"/>
</dbReference>
<name>A0A8J6Y3R4_9BACT</name>
<dbReference type="AlphaFoldDB" id="A0A8J6Y3R4"/>
<dbReference type="SUPFAM" id="SSF54427">
    <property type="entry name" value="NTF2-like"/>
    <property type="match status" value="1"/>
</dbReference>
<accession>A0A8J6Y3R4</accession>
<feature type="domain" description="DUF4440" evidence="2">
    <location>
        <begin position="40"/>
        <end position="139"/>
    </location>
</feature>
<gene>
    <name evidence="3" type="ORF">IFK94_00160</name>
</gene>
<dbReference type="Pfam" id="PF14534">
    <property type="entry name" value="DUF4440"/>
    <property type="match status" value="1"/>
</dbReference>
<dbReference type="EMBL" id="JACXWD010000001">
    <property type="protein sequence ID" value="MBD3866515.1"/>
    <property type="molecule type" value="Genomic_DNA"/>
</dbReference>
<evidence type="ECO:0000313" key="4">
    <source>
        <dbReference type="Proteomes" id="UP000648239"/>
    </source>
</evidence>
<evidence type="ECO:0000259" key="2">
    <source>
        <dbReference type="Pfam" id="PF14534"/>
    </source>
</evidence>
<proteinExistence type="predicted"/>
<evidence type="ECO:0000256" key="1">
    <source>
        <dbReference type="SAM" id="SignalP"/>
    </source>
</evidence>
<evidence type="ECO:0000313" key="3">
    <source>
        <dbReference type="EMBL" id="MBD3866515.1"/>
    </source>
</evidence>
<feature type="chain" id="PRO_5035145422" evidence="1">
    <location>
        <begin position="28"/>
        <end position="161"/>
    </location>
</feature>
<protein>
    <submittedName>
        <fullName evidence="3">Nuclear transport factor 2 family protein</fullName>
    </submittedName>
</protein>
<comment type="caution">
    <text evidence="3">The sequence shown here is derived from an EMBL/GenBank/DDBJ whole genome shotgun (WGS) entry which is preliminary data.</text>
</comment>
<sequence>MNRFLRYSAIALALFSIVGCCSLPDTALTEEDKATLTSMIDDGLEHMRARDFAAWTANFAEDAVLMPPNGPTVTGPAALQAWAEAMPGWEDATWPNVMISGEGNMAYGSSDYTLKLEGMPEDRGKQLVVFRRKEGGEWKAVAVSFNSDLPIQIPAMMPVEE</sequence>
<dbReference type="Proteomes" id="UP000648239">
    <property type="component" value="Unassembled WGS sequence"/>
</dbReference>
<keyword evidence="1" id="KW-0732">Signal</keyword>
<dbReference type="InterPro" id="IPR032710">
    <property type="entry name" value="NTF2-like_dom_sf"/>
</dbReference>
<reference evidence="3 4" key="1">
    <citation type="submission" date="2020-08" db="EMBL/GenBank/DDBJ databases">
        <title>Acidobacteriota in marine sediments use diverse sulfur dissimilation pathways.</title>
        <authorList>
            <person name="Wasmund K."/>
        </authorList>
    </citation>
    <scope>NUCLEOTIDE SEQUENCE [LARGE SCALE GENOMIC DNA]</scope>
    <source>
        <strain evidence="3">MAG AM4</strain>
    </source>
</reference>
<organism evidence="3 4">
    <name type="scientific">Candidatus Polarisedimenticola svalbardensis</name>
    <dbReference type="NCBI Taxonomy" id="2886004"/>
    <lineage>
        <taxon>Bacteria</taxon>
        <taxon>Pseudomonadati</taxon>
        <taxon>Acidobacteriota</taxon>
        <taxon>Candidatus Polarisedimenticolia</taxon>
        <taxon>Candidatus Polarisedimenticolales</taxon>
        <taxon>Candidatus Polarisedimenticolaceae</taxon>
        <taxon>Candidatus Polarisedimenticola</taxon>
    </lineage>
</organism>
<dbReference type="PROSITE" id="PS51257">
    <property type="entry name" value="PROKAR_LIPOPROTEIN"/>
    <property type="match status" value="1"/>
</dbReference>